<reference evidence="11" key="1">
    <citation type="submission" date="2021-02" db="EMBL/GenBank/DDBJ databases">
        <authorList>
            <person name="Nowell W R."/>
        </authorList>
    </citation>
    <scope>NUCLEOTIDE SEQUENCE</scope>
</reference>
<gene>
    <name evidence="11" type="ORF">SMN809_LOCUS84619</name>
</gene>
<keyword evidence="2" id="KW-0813">Transport</keyword>
<evidence type="ECO:0000256" key="5">
    <source>
        <dbReference type="ARBA" id="ARBA00022673"/>
    </source>
</evidence>
<proteinExistence type="predicted"/>
<keyword evidence="10" id="KW-0040">ANK repeat</keyword>
<dbReference type="AlphaFoldDB" id="A0A8S3KAW4"/>
<evidence type="ECO:0000256" key="3">
    <source>
        <dbReference type="ARBA" id="ARBA00022475"/>
    </source>
</evidence>
<sequence length="113" mass="13113">MLFLYGTETHLNMARYLIINFPYTITQIYNKEEYYGEIVLHIAIIKRNPTMVEWLLGEEHNKAYLEQQLTSAASGVFFQEGRPCYYGETPLAFACCTNQWNIAEILLKFGASM</sequence>
<organism evidence="11 12">
    <name type="scientific">Rotaria magnacalcarata</name>
    <dbReference type="NCBI Taxonomy" id="392030"/>
    <lineage>
        <taxon>Eukaryota</taxon>
        <taxon>Metazoa</taxon>
        <taxon>Spiralia</taxon>
        <taxon>Gnathifera</taxon>
        <taxon>Rotifera</taxon>
        <taxon>Eurotatoria</taxon>
        <taxon>Bdelloidea</taxon>
        <taxon>Philodinida</taxon>
        <taxon>Philodinidae</taxon>
        <taxon>Rotaria</taxon>
    </lineage>
</organism>
<evidence type="ECO:0000256" key="1">
    <source>
        <dbReference type="ARBA" id="ARBA00004651"/>
    </source>
</evidence>
<dbReference type="Pfam" id="PF12796">
    <property type="entry name" value="Ank_2"/>
    <property type="match status" value="1"/>
</dbReference>
<feature type="non-terminal residue" evidence="11">
    <location>
        <position position="1"/>
    </location>
</feature>
<comment type="subcellular location">
    <subcellularLocation>
        <location evidence="1">Cell membrane</location>
        <topology evidence="1">Multi-pass membrane protein</topology>
    </subcellularLocation>
</comment>
<evidence type="ECO:0000256" key="8">
    <source>
        <dbReference type="ARBA" id="ARBA00023065"/>
    </source>
</evidence>
<name>A0A8S3KAW4_9BILA</name>
<dbReference type="GO" id="GO:0098703">
    <property type="term" value="P:calcium ion import across plasma membrane"/>
    <property type="evidence" value="ECO:0007669"/>
    <property type="project" value="TreeGrafter"/>
</dbReference>
<evidence type="ECO:0000256" key="6">
    <source>
        <dbReference type="ARBA" id="ARBA00022737"/>
    </source>
</evidence>
<dbReference type="GO" id="GO:0005262">
    <property type="term" value="F:calcium channel activity"/>
    <property type="evidence" value="ECO:0007669"/>
    <property type="project" value="UniProtKB-KW"/>
</dbReference>
<keyword evidence="4" id="KW-0109">Calcium transport</keyword>
<keyword evidence="5" id="KW-0107">Calcium channel</keyword>
<evidence type="ECO:0000256" key="4">
    <source>
        <dbReference type="ARBA" id="ARBA00022568"/>
    </source>
</evidence>
<evidence type="ECO:0000256" key="9">
    <source>
        <dbReference type="ARBA" id="ARBA00023303"/>
    </source>
</evidence>
<dbReference type="SMART" id="SM00248">
    <property type="entry name" value="ANK"/>
    <property type="match status" value="2"/>
</dbReference>
<feature type="repeat" description="ANK" evidence="10">
    <location>
        <begin position="86"/>
        <end position="113"/>
    </location>
</feature>
<dbReference type="InterPro" id="IPR024862">
    <property type="entry name" value="TRPV"/>
</dbReference>
<dbReference type="InterPro" id="IPR036770">
    <property type="entry name" value="Ankyrin_rpt-contain_sf"/>
</dbReference>
<keyword evidence="3" id="KW-1003">Cell membrane</keyword>
<keyword evidence="3" id="KW-0472">Membrane</keyword>
<evidence type="ECO:0000313" key="11">
    <source>
        <dbReference type="EMBL" id="CAF5226073.1"/>
    </source>
</evidence>
<comment type="caution">
    <text evidence="11">The sequence shown here is derived from an EMBL/GenBank/DDBJ whole genome shotgun (WGS) entry which is preliminary data.</text>
</comment>
<dbReference type="EMBL" id="CAJOBI010360797">
    <property type="protein sequence ID" value="CAF5226073.1"/>
    <property type="molecule type" value="Genomic_DNA"/>
</dbReference>
<evidence type="ECO:0000256" key="2">
    <source>
        <dbReference type="ARBA" id="ARBA00022448"/>
    </source>
</evidence>
<evidence type="ECO:0000256" key="10">
    <source>
        <dbReference type="PROSITE-ProRule" id="PRU00023"/>
    </source>
</evidence>
<dbReference type="InterPro" id="IPR002110">
    <property type="entry name" value="Ankyrin_rpt"/>
</dbReference>
<dbReference type="PROSITE" id="PS50297">
    <property type="entry name" value="ANK_REP_REGION"/>
    <property type="match status" value="1"/>
</dbReference>
<dbReference type="PROSITE" id="PS50088">
    <property type="entry name" value="ANK_REPEAT"/>
    <property type="match status" value="1"/>
</dbReference>
<protein>
    <submittedName>
        <fullName evidence="11">Uncharacterized protein</fullName>
    </submittedName>
</protein>
<accession>A0A8S3KAW4</accession>
<keyword evidence="7" id="KW-0106">Calcium</keyword>
<dbReference type="Gene3D" id="1.25.40.20">
    <property type="entry name" value="Ankyrin repeat-containing domain"/>
    <property type="match status" value="1"/>
</dbReference>
<dbReference type="GO" id="GO:0005886">
    <property type="term" value="C:plasma membrane"/>
    <property type="evidence" value="ECO:0007669"/>
    <property type="project" value="UniProtKB-SubCell"/>
</dbReference>
<keyword evidence="8" id="KW-0406">Ion transport</keyword>
<dbReference type="SUPFAM" id="SSF48403">
    <property type="entry name" value="Ankyrin repeat"/>
    <property type="match status" value="1"/>
</dbReference>
<evidence type="ECO:0000256" key="7">
    <source>
        <dbReference type="ARBA" id="ARBA00022837"/>
    </source>
</evidence>
<evidence type="ECO:0000313" key="12">
    <source>
        <dbReference type="Proteomes" id="UP000676336"/>
    </source>
</evidence>
<keyword evidence="6" id="KW-0677">Repeat</keyword>
<dbReference type="PANTHER" id="PTHR10582">
    <property type="entry name" value="TRANSIENT RECEPTOR POTENTIAL ION CHANNEL PROTEIN"/>
    <property type="match status" value="1"/>
</dbReference>
<dbReference type="PANTHER" id="PTHR10582:SF2">
    <property type="entry name" value="INACTIVE"/>
    <property type="match status" value="1"/>
</dbReference>
<keyword evidence="9" id="KW-0407">Ion channel</keyword>
<dbReference type="Proteomes" id="UP000676336">
    <property type="component" value="Unassembled WGS sequence"/>
</dbReference>